<accession>A0A6B9XUA4</accession>
<protein>
    <submittedName>
        <fullName evidence="1">Uncharacterized protein</fullName>
    </submittedName>
</protein>
<sequence>MPGEQNVVYTEKLCTKFSHMWPAIQATDPEVEAITPDEAPLQLLHIVHLIQDLNSAH</sequence>
<name>A0A6B9XUA4_PICSI</name>
<geneLocation type="mitochondrion" evidence="1"/>
<proteinExistence type="predicted"/>
<evidence type="ECO:0000313" key="1">
    <source>
        <dbReference type="EMBL" id="QHR91683.1"/>
    </source>
</evidence>
<dbReference type="EMBL" id="MK697702">
    <property type="protein sequence ID" value="QHR91683.1"/>
    <property type="molecule type" value="Genomic_DNA"/>
</dbReference>
<gene>
    <name evidence="1" type="primary">orf05751</name>
    <name evidence="1" type="ORF">Q903MT_gene5719</name>
</gene>
<organism evidence="1">
    <name type="scientific">Picea sitchensis</name>
    <name type="common">Sitka spruce</name>
    <name type="synonym">Pinus sitchensis</name>
    <dbReference type="NCBI Taxonomy" id="3332"/>
    <lineage>
        <taxon>Eukaryota</taxon>
        <taxon>Viridiplantae</taxon>
        <taxon>Streptophyta</taxon>
        <taxon>Embryophyta</taxon>
        <taxon>Tracheophyta</taxon>
        <taxon>Spermatophyta</taxon>
        <taxon>Pinopsida</taxon>
        <taxon>Pinidae</taxon>
        <taxon>Conifers I</taxon>
        <taxon>Pinales</taxon>
        <taxon>Pinaceae</taxon>
        <taxon>Picea</taxon>
    </lineage>
</organism>
<dbReference type="AlphaFoldDB" id="A0A6B9XUA4"/>
<reference evidence="1" key="1">
    <citation type="submission" date="2019-03" db="EMBL/GenBank/DDBJ databases">
        <title>Largest Complete Mitochondrial Genome of a Gymnosperm, Sitka Spruce (Picea sitchensis), Indicates Complex Physical Structure.</title>
        <authorList>
            <person name="Jackman S.D."/>
            <person name="Coombe L."/>
            <person name="Warren R."/>
            <person name="Kirk H."/>
            <person name="Trinh E."/>
            <person name="McLeod T."/>
            <person name="Pleasance S."/>
            <person name="Pandoh P."/>
            <person name="Zhao Y."/>
            <person name="Coope R."/>
            <person name="Bousquet J."/>
            <person name="Bohlmann J.C."/>
            <person name="Jones S.J.M."/>
            <person name="Birol I."/>
        </authorList>
    </citation>
    <scope>NUCLEOTIDE SEQUENCE</scope>
    <source>
        <strain evidence="1">Q903</strain>
    </source>
</reference>
<keyword evidence="1" id="KW-0496">Mitochondrion</keyword>